<keyword evidence="3 6" id="KW-0547">Nucleotide-binding</keyword>
<evidence type="ECO:0000256" key="7">
    <source>
        <dbReference type="RuleBase" id="RU003812"/>
    </source>
</evidence>
<evidence type="ECO:0000256" key="6">
    <source>
        <dbReference type="RuleBase" id="RU003811"/>
    </source>
</evidence>
<dbReference type="HOGENOM" id="CLU_059327_1_1_14"/>
<evidence type="ECO:0000256" key="5">
    <source>
        <dbReference type="ARBA" id="ARBA00023027"/>
    </source>
</evidence>
<dbReference type="GO" id="GO:0009435">
    <property type="term" value="P:NAD+ biosynthetic process"/>
    <property type="evidence" value="ECO:0007669"/>
    <property type="project" value="UniProtKB-UniPathway"/>
</dbReference>
<dbReference type="GO" id="GO:0005524">
    <property type="term" value="F:ATP binding"/>
    <property type="evidence" value="ECO:0007669"/>
    <property type="project" value="UniProtKB-KW"/>
</dbReference>
<dbReference type="RefSeq" id="WP_006689045.1">
    <property type="nucleotide sequence ID" value="NC_010503.1"/>
</dbReference>
<dbReference type="KEGG" id="upa:UPA3_0479"/>
<proteinExistence type="inferred from homology"/>
<sequence length="255" mass="30078">MNNDLIKYLQWLKNDFIKFLNDAQTNNVILGISGGIDSTLTLAILNDLKKEYDLNIYAYFLDIHNSSLDYECINELKNIYPNIEVINLVDIYDSYCKMINKKTNDKYVLYNLKPKIRTNYLYAMANAYKGVVVSNLNYDEYILGFFTKYGDSAADYYMLIGLLKKHIYELGAYYHLPNKILNRAPTPANEDDEHKTDESFFGFTYNDLDQFLLYRKINPKIVSMIKKRYETNAHKHFVFDKKKLFLNYKLGNKHE</sequence>
<evidence type="ECO:0000313" key="9">
    <source>
        <dbReference type="EMBL" id="ACA33279.1"/>
    </source>
</evidence>
<accession>A0A2C9DZ77</accession>
<keyword evidence="5 6" id="KW-0520">NAD</keyword>
<dbReference type="CDD" id="cd00553">
    <property type="entry name" value="NAD_synthase"/>
    <property type="match status" value="1"/>
</dbReference>
<dbReference type="Pfam" id="PF02540">
    <property type="entry name" value="NAD_synthase"/>
    <property type="match status" value="1"/>
</dbReference>
<dbReference type="UniPathway" id="UPA00253"/>
<keyword evidence="4 6" id="KW-0067">ATP-binding</keyword>
<dbReference type="InterPro" id="IPR003694">
    <property type="entry name" value="NAD_synthase"/>
</dbReference>
<dbReference type="PANTHER" id="PTHR23090:SF9">
    <property type="entry name" value="GLUTAMINE-DEPENDENT NAD(+) SYNTHETASE"/>
    <property type="match status" value="1"/>
</dbReference>
<evidence type="ECO:0000256" key="3">
    <source>
        <dbReference type="ARBA" id="ARBA00022741"/>
    </source>
</evidence>
<dbReference type="AlphaFoldDB" id="A0A2C9DZ77"/>
<evidence type="ECO:0000313" key="10">
    <source>
        <dbReference type="Proteomes" id="UP000002162"/>
    </source>
</evidence>
<protein>
    <recommendedName>
        <fullName evidence="7">NH(3)-dependent NAD(+) synthetase</fullName>
        <ecNumber evidence="7">6.3.1.5</ecNumber>
    </recommendedName>
</protein>
<dbReference type="Proteomes" id="UP000002162">
    <property type="component" value="Chromosome"/>
</dbReference>
<evidence type="ECO:0000256" key="2">
    <source>
        <dbReference type="ARBA" id="ARBA00022598"/>
    </source>
</evidence>
<evidence type="ECO:0000256" key="1">
    <source>
        <dbReference type="ARBA" id="ARBA00004790"/>
    </source>
</evidence>
<keyword evidence="2 6" id="KW-0436">Ligase</keyword>
<dbReference type="GeneID" id="29672745"/>
<dbReference type="InterPro" id="IPR022310">
    <property type="entry name" value="NAD/GMP_synthase"/>
</dbReference>
<dbReference type="GO" id="GO:0005737">
    <property type="term" value="C:cytoplasm"/>
    <property type="evidence" value="ECO:0007669"/>
    <property type="project" value="InterPro"/>
</dbReference>
<dbReference type="Gene3D" id="3.40.50.620">
    <property type="entry name" value="HUPs"/>
    <property type="match status" value="1"/>
</dbReference>
<comment type="catalytic activity">
    <reaction evidence="7">
        <text>deamido-NAD(+) + NH4(+) + ATP = AMP + diphosphate + NAD(+) + H(+)</text>
        <dbReference type="Rhea" id="RHEA:21188"/>
        <dbReference type="ChEBI" id="CHEBI:15378"/>
        <dbReference type="ChEBI" id="CHEBI:28938"/>
        <dbReference type="ChEBI" id="CHEBI:30616"/>
        <dbReference type="ChEBI" id="CHEBI:33019"/>
        <dbReference type="ChEBI" id="CHEBI:57540"/>
        <dbReference type="ChEBI" id="CHEBI:58437"/>
        <dbReference type="ChEBI" id="CHEBI:456215"/>
        <dbReference type="EC" id="6.3.1.5"/>
    </reaction>
</comment>
<feature type="domain" description="NAD/GMP synthase" evidence="8">
    <location>
        <begin position="18"/>
        <end position="235"/>
    </location>
</feature>
<comment type="pathway">
    <text evidence="1">Cofactor biosynthesis; NAD(+) biosynthesis.</text>
</comment>
<dbReference type="EC" id="6.3.1.5" evidence="7"/>
<name>A0A2C9DZ77_UREP2</name>
<dbReference type="GO" id="GO:0008795">
    <property type="term" value="F:NAD+ synthase activity"/>
    <property type="evidence" value="ECO:0007669"/>
    <property type="project" value="UniProtKB-EC"/>
</dbReference>
<dbReference type="GO" id="GO:0004359">
    <property type="term" value="F:glutaminase activity"/>
    <property type="evidence" value="ECO:0007669"/>
    <property type="project" value="InterPro"/>
</dbReference>
<dbReference type="GO" id="GO:0003952">
    <property type="term" value="F:NAD+ synthase (glutamine-hydrolyzing) activity"/>
    <property type="evidence" value="ECO:0007669"/>
    <property type="project" value="InterPro"/>
</dbReference>
<comment type="similarity">
    <text evidence="6">Belongs to the NAD synthetase family.</text>
</comment>
<evidence type="ECO:0000259" key="8">
    <source>
        <dbReference type="Pfam" id="PF02540"/>
    </source>
</evidence>
<dbReference type="SUPFAM" id="SSF52402">
    <property type="entry name" value="Adenine nucleotide alpha hydrolases-like"/>
    <property type="match status" value="1"/>
</dbReference>
<evidence type="ECO:0000256" key="4">
    <source>
        <dbReference type="ARBA" id="ARBA00022840"/>
    </source>
</evidence>
<dbReference type="PANTHER" id="PTHR23090">
    <property type="entry name" value="NH 3 /GLUTAMINE-DEPENDENT NAD + SYNTHETASE"/>
    <property type="match status" value="1"/>
</dbReference>
<organism evidence="9 10">
    <name type="scientific">Ureaplasma parvum serovar 3 (strain ATCC 27815 / 27 / NCTC 11736)</name>
    <dbReference type="NCBI Taxonomy" id="505682"/>
    <lineage>
        <taxon>Bacteria</taxon>
        <taxon>Bacillati</taxon>
        <taxon>Mycoplasmatota</taxon>
        <taxon>Mycoplasmoidales</taxon>
        <taxon>Mycoplasmoidaceae</taxon>
        <taxon>Ureaplasma</taxon>
    </lineage>
</organism>
<dbReference type="NCBIfam" id="TIGR00552">
    <property type="entry name" value="nadE"/>
    <property type="match status" value="1"/>
</dbReference>
<dbReference type="InterPro" id="IPR014729">
    <property type="entry name" value="Rossmann-like_a/b/a_fold"/>
</dbReference>
<gene>
    <name evidence="9" type="primary">nadE</name>
    <name evidence="9" type="ordered locus">UPA3_0479</name>
</gene>
<dbReference type="EMBL" id="CP000942">
    <property type="protein sequence ID" value="ACA33279.1"/>
    <property type="molecule type" value="Genomic_DNA"/>
</dbReference>
<reference evidence="9 10" key="1">
    <citation type="submission" date="2008-02" db="EMBL/GenBank/DDBJ databases">
        <title>Genome sequence of Ureaplasma parvum serovar 3.</title>
        <authorList>
            <person name="Methe B.A."/>
            <person name="Glass J."/>
            <person name="Waites K."/>
            <person name="Shrivastava S."/>
        </authorList>
    </citation>
    <scope>NUCLEOTIDE SEQUENCE [LARGE SCALE GENOMIC DNA]</scope>
    <source>
        <strain evidence="10">ATCC 27815 / 27 / NCTC 11736</strain>
    </source>
</reference>